<keyword evidence="3" id="KW-1185">Reference proteome</keyword>
<name>A0A5J5IAS5_9BACT</name>
<evidence type="ECO:0000313" key="3">
    <source>
        <dbReference type="Proteomes" id="UP000326903"/>
    </source>
</evidence>
<accession>A0A5J5IAS5</accession>
<proteinExistence type="predicted"/>
<comment type="caution">
    <text evidence="2">The sequence shown here is derived from an EMBL/GenBank/DDBJ whole genome shotgun (WGS) entry which is preliminary data.</text>
</comment>
<dbReference type="RefSeq" id="WP_150416665.1">
    <property type="nucleotide sequence ID" value="NZ_VYQF01000010.1"/>
</dbReference>
<keyword evidence="1" id="KW-0472">Membrane</keyword>
<sequence length="194" mass="21908">MKYLVFIPTIILFYSCSTLKSDASKTTRNTHDVGIEWEYSSRIHEAYQEDMDSVINTEIQKFNSSGHSFNLHKKNRKDKDYISLEFKDGRIASKGEKIAGYIVCGLGLIATPVALIALHTGFFAAFYYLPENRYLMKCTYSDDLADPSSHGKKFEGTTGALIANKHKQVNKLYTKFSASLETILAKLDKELSSH</sequence>
<dbReference type="EMBL" id="VYQF01000010">
    <property type="protein sequence ID" value="KAA9035838.1"/>
    <property type="molecule type" value="Genomic_DNA"/>
</dbReference>
<organism evidence="2 3">
    <name type="scientific">Ginsengibacter hankyongi</name>
    <dbReference type="NCBI Taxonomy" id="2607284"/>
    <lineage>
        <taxon>Bacteria</taxon>
        <taxon>Pseudomonadati</taxon>
        <taxon>Bacteroidota</taxon>
        <taxon>Chitinophagia</taxon>
        <taxon>Chitinophagales</taxon>
        <taxon>Chitinophagaceae</taxon>
        <taxon>Ginsengibacter</taxon>
    </lineage>
</organism>
<dbReference type="Proteomes" id="UP000326903">
    <property type="component" value="Unassembled WGS sequence"/>
</dbReference>
<evidence type="ECO:0008006" key="4">
    <source>
        <dbReference type="Google" id="ProtNLM"/>
    </source>
</evidence>
<feature type="transmembrane region" description="Helical" evidence="1">
    <location>
        <begin position="98"/>
        <end position="129"/>
    </location>
</feature>
<dbReference type="AlphaFoldDB" id="A0A5J5IAS5"/>
<gene>
    <name evidence="2" type="ORF">FW778_19990</name>
</gene>
<evidence type="ECO:0000313" key="2">
    <source>
        <dbReference type="EMBL" id="KAA9035838.1"/>
    </source>
</evidence>
<protein>
    <recommendedName>
        <fullName evidence="4">Lipoprotein</fullName>
    </recommendedName>
</protein>
<dbReference type="PROSITE" id="PS51257">
    <property type="entry name" value="PROKAR_LIPOPROTEIN"/>
    <property type="match status" value="1"/>
</dbReference>
<keyword evidence="1" id="KW-1133">Transmembrane helix</keyword>
<keyword evidence="1" id="KW-0812">Transmembrane</keyword>
<evidence type="ECO:0000256" key="1">
    <source>
        <dbReference type="SAM" id="Phobius"/>
    </source>
</evidence>
<reference evidence="2 3" key="1">
    <citation type="submission" date="2019-09" db="EMBL/GenBank/DDBJ databases">
        <title>Draft genome sequence of Ginsengibacter sp. BR5-29.</title>
        <authorList>
            <person name="Im W.-T."/>
        </authorList>
    </citation>
    <scope>NUCLEOTIDE SEQUENCE [LARGE SCALE GENOMIC DNA]</scope>
    <source>
        <strain evidence="2 3">BR5-29</strain>
    </source>
</reference>